<name>A0A4P9CBU6_EUBML</name>
<dbReference type="Pfam" id="PF06253">
    <property type="entry name" value="MTTB"/>
    <property type="match status" value="1"/>
</dbReference>
<proteinExistence type="inferred from homology"/>
<dbReference type="GO" id="GO:0015948">
    <property type="term" value="P:methanogenesis"/>
    <property type="evidence" value="ECO:0007669"/>
    <property type="project" value="InterPro"/>
</dbReference>
<dbReference type="KEGG" id="emt:CPZ25_017945"/>
<comment type="similarity">
    <text evidence="1">Belongs to the trimethylamine methyltransferase family.</text>
</comment>
<organism evidence="4 5">
    <name type="scientific">Eubacterium maltosivorans</name>
    <dbReference type="NCBI Taxonomy" id="2041044"/>
    <lineage>
        <taxon>Bacteria</taxon>
        <taxon>Bacillati</taxon>
        <taxon>Bacillota</taxon>
        <taxon>Clostridia</taxon>
        <taxon>Eubacteriales</taxon>
        <taxon>Eubacteriaceae</taxon>
        <taxon>Eubacterium</taxon>
    </lineage>
</organism>
<evidence type="ECO:0000313" key="4">
    <source>
        <dbReference type="EMBL" id="QCT73114.1"/>
    </source>
</evidence>
<dbReference type="GO" id="GO:0032259">
    <property type="term" value="P:methylation"/>
    <property type="evidence" value="ECO:0007669"/>
    <property type="project" value="UniProtKB-KW"/>
</dbReference>
<dbReference type="Proteomes" id="UP000218387">
    <property type="component" value="Chromosome"/>
</dbReference>
<keyword evidence="5" id="KW-1185">Reference proteome</keyword>
<dbReference type="EMBL" id="CP029487">
    <property type="protein sequence ID" value="QCT73114.1"/>
    <property type="molecule type" value="Genomic_DNA"/>
</dbReference>
<evidence type="ECO:0000313" key="5">
    <source>
        <dbReference type="Proteomes" id="UP000218387"/>
    </source>
</evidence>
<keyword evidence="3" id="KW-0808">Transferase</keyword>
<evidence type="ECO:0000256" key="2">
    <source>
        <dbReference type="ARBA" id="ARBA00022603"/>
    </source>
</evidence>
<dbReference type="AlphaFoldDB" id="A0A4P9CBU6"/>
<dbReference type="InterPro" id="IPR038601">
    <property type="entry name" value="MttB-like_sf"/>
</dbReference>
<accession>A0A4P9CBU6</accession>
<evidence type="ECO:0008006" key="6">
    <source>
        <dbReference type="Google" id="ProtNLM"/>
    </source>
</evidence>
<dbReference type="RefSeq" id="WP_058695567.1">
    <property type="nucleotide sequence ID" value="NZ_CP029487.1"/>
</dbReference>
<protein>
    <recommendedName>
        <fullName evidence="6">Trimethylamine methyltransferase</fullName>
    </recommendedName>
</protein>
<gene>
    <name evidence="4" type="ORF">CPZ25_017945</name>
</gene>
<keyword evidence="2" id="KW-0489">Methyltransferase</keyword>
<evidence type="ECO:0000256" key="3">
    <source>
        <dbReference type="ARBA" id="ARBA00022679"/>
    </source>
</evidence>
<sequence length="477" mass="53536">MKAYEKYISKADIEKIHAHTLTILKKVGVKFEHEEALSVFKAHGARIEGDKVYIEEKMLEEALETVPKKFTIYSSKGNVHIGGHSYVKLPVSGSAYLQDGSRIRAFTNKDIIDWVKLSDTSPVLDCVMTNPCFTSKKFTQNETELGFLALLLKYANKPVPFANPNTATAAKGRLREAYRRGIRLVQDYEGIYDKVVGSHGFNPITPLCYDHDPLERMFAVCEERQGVWFATCAMPVLTAPFSVISLLTVANAELLAGIVLSQLIQPGTPIIYANVSGSTDLRSVQLCMGNPEAALIFYATAGIADYYGIPFRTGGAFSDAKELDYQAGMEAMLSIRTTSEVKPDMVFHALGTMGTYNVTCFEKFILDEEIYNFTERLNSGIDASEEKFCMDIVEKTGPRGNFLTGRTPKMFREEFYVTKYLNKLDPNEWQNHGSLSLKEKMQGEVKKRIDSFKPAPVTKEQEKLLNQYIPIEYRNGL</sequence>
<dbReference type="Gene3D" id="3.20.20.480">
    <property type="entry name" value="Trimethylamine methyltransferase-like"/>
    <property type="match status" value="1"/>
</dbReference>
<dbReference type="InterPro" id="IPR010426">
    <property type="entry name" value="MTTB_MeTrfase"/>
</dbReference>
<dbReference type="GO" id="GO:0008168">
    <property type="term" value="F:methyltransferase activity"/>
    <property type="evidence" value="ECO:0007669"/>
    <property type="project" value="UniProtKB-KW"/>
</dbReference>
<evidence type="ECO:0000256" key="1">
    <source>
        <dbReference type="ARBA" id="ARBA00007137"/>
    </source>
</evidence>
<reference evidence="4 5" key="1">
    <citation type="submission" date="2018-05" db="EMBL/GenBank/DDBJ databases">
        <title>Genome comparison of Eubacterium sp.</title>
        <authorList>
            <person name="Feng Y."/>
            <person name="Sanchez-Andrea I."/>
            <person name="Stams A.J.M."/>
            <person name="De Vos W.M."/>
        </authorList>
    </citation>
    <scope>NUCLEOTIDE SEQUENCE [LARGE SCALE GENOMIC DNA]</scope>
    <source>
        <strain evidence="4 5">YI</strain>
    </source>
</reference>